<accession>A0A4Q9LDZ9</accession>
<name>A0A4Q9LDZ9_9MICR</name>
<dbReference type="Proteomes" id="UP000292362">
    <property type="component" value="Unassembled WGS sequence"/>
</dbReference>
<evidence type="ECO:0000259" key="1">
    <source>
        <dbReference type="Pfam" id="PF09785"/>
    </source>
</evidence>
<organism evidence="2 3">
    <name type="scientific">Hamiltosporidium tvaerminnensis</name>
    <dbReference type="NCBI Taxonomy" id="1176355"/>
    <lineage>
        <taxon>Eukaryota</taxon>
        <taxon>Fungi</taxon>
        <taxon>Fungi incertae sedis</taxon>
        <taxon>Microsporidia</taxon>
        <taxon>Dubosqiidae</taxon>
        <taxon>Hamiltosporidium</taxon>
    </lineage>
</organism>
<evidence type="ECO:0000313" key="2">
    <source>
        <dbReference type="EMBL" id="TBU05281.1"/>
    </source>
</evidence>
<reference evidence="2 3" key="1">
    <citation type="submission" date="2017-12" db="EMBL/GenBank/DDBJ databases">
        <authorList>
            <person name="Pombert J.-F."/>
            <person name="Haag K.L."/>
            <person name="Ebert D."/>
        </authorList>
    </citation>
    <scope>NUCLEOTIDE SEQUENCE [LARGE SCALE GENOMIC DNA]</scope>
    <source>
        <strain evidence="2">FI-OER-3-3</strain>
    </source>
</reference>
<dbReference type="SUPFAM" id="SSF89124">
    <property type="entry name" value="Nop domain"/>
    <property type="match status" value="1"/>
</dbReference>
<gene>
    <name evidence="2" type="ORF">CWI37_0027p0020</name>
</gene>
<dbReference type="InterPro" id="IPR036070">
    <property type="entry name" value="Nop_dom_sf"/>
</dbReference>
<protein>
    <recommendedName>
        <fullName evidence="1">Prp31 C-terminal domain-containing protein</fullName>
    </recommendedName>
</protein>
<sequence length="252" mass="30338">MEDMCNKLLSLRKQEIEIRSKISLNFPMSLLKRIVKSEENAILNQENNYCNSYSILEMLEYKKFKNIYFEMNFDEKRNVLEIFDKLTEIETEKEELFLANKELLEKNYYNLNNILGPKILFNLLYYVDFKSLVYKTSNEFRNILMKCDIQNHLLFLEIDKSKKNQLLRIISNKACIAAKLDYFGSKKIDFLSEIKIFFKEKIEPKKDEKPLPIPIKPPKRQRGGRKFRKIKNKIKKRIEYSTRQLNKDEFDL</sequence>
<feature type="domain" description="Prp31 C-terminal" evidence="1">
    <location>
        <begin position="206"/>
        <end position="235"/>
    </location>
</feature>
<dbReference type="InterPro" id="IPR019175">
    <property type="entry name" value="Prp31_C"/>
</dbReference>
<dbReference type="VEuPathDB" id="MicrosporidiaDB:CWI37_0027p0020"/>
<comment type="caution">
    <text evidence="2">The sequence shown here is derived from an EMBL/GenBank/DDBJ whole genome shotgun (WGS) entry which is preliminary data.</text>
</comment>
<evidence type="ECO:0000313" key="3">
    <source>
        <dbReference type="Proteomes" id="UP000292362"/>
    </source>
</evidence>
<dbReference type="EMBL" id="PITJ01000027">
    <property type="protein sequence ID" value="TBU05281.1"/>
    <property type="molecule type" value="Genomic_DNA"/>
</dbReference>
<dbReference type="Pfam" id="PF09785">
    <property type="entry name" value="Prp31_C"/>
    <property type="match status" value="1"/>
</dbReference>
<proteinExistence type="predicted"/>
<dbReference type="AlphaFoldDB" id="A0A4Q9LDZ9"/>